<evidence type="ECO:0008006" key="3">
    <source>
        <dbReference type="Google" id="ProtNLM"/>
    </source>
</evidence>
<dbReference type="EMBL" id="QZCH01000027">
    <property type="protein sequence ID" value="RJG40203.1"/>
    <property type="molecule type" value="Genomic_DNA"/>
</dbReference>
<dbReference type="OrthoDB" id="5916324at2"/>
<reference evidence="1 2" key="1">
    <citation type="submission" date="2018-09" db="EMBL/GenBank/DDBJ databases">
        <authorList>
            <person name="Wang F."/>
        </authorList>
    </citation>
    <scope>NUCLEOTIDE SEQUENCE [LARGE SCALE GENOMIC DNA]</scope>
    <source>
        <strain evidence="1 2">PLHSC7-2</strain>
    </source>
</reference>
<dbReference type="Proteomes" id="UP000283255">
    <property type="component" value="Unassembled WGS sequence"/>
</dbReference>
<evidence type="ECO:0000313" key="2">
    <source>
        <dbReference type="Proteomes" id="UP000283255"/>
    </source>
</evidence>
<name>A0A418YB93_9GAMM</name>
<dbReference type="AlphaFoldDB" id="A0A418YB93"/>
<accession>A0A418YB93</accession>
<keyword evidence="2" id="KW-1185">Reference proteome</keyword>
<dbReference type="RefSeq" id="WP_119911958.1">
    <property type="nucleotide sequence ID" value="NZ_QZCH01000027.1"/>
</dbReference>
<gene>
    <name evidence="1" type="ORF">D1Z90_16825</name>
</gene>
<evidence type="ECO:0000313" key="1">
    <source>
        <dbReference type="EMBL" id="RJG40203.1"/>
    </source>
</evidence>
<protein>
    <recommendedName>
        <fullName evidence="3">Tetratricopeptide repeat protein</fullName>
    </recommendedName>
</protein>
<proteinExistence type="predicted"/>
<comment type="caution">
    <text evidence="1">The sequence shown here is derived from an EMBL/GenBank/DDBJ whole genome shotgun (WGS) entry which is preliminary data.</text>
</comment>
<sequence length="174" mass="19787">MASFSLDLWQTLTAQGQHYFAQKDLRQAHIFYALALDEAQKLIDDTQLSKDYEHSAQLYMTACHHLVTSAKGQGMGQEQEKYLQLAHTQLQIFANRPELTELTRVNSLKVLDVTLVGLLDYYQTNQVQHSQLLADALIDEHVAYMANHDDKNLSETPCGQCTDCVYQQDDATIH</sequence>
<reference evidence="1 2" key="2">
    <citation type="submission" date="2019-01" db="EMBL/GenBank/DDBJ databases">
        <title>Motilimonas pumilus sp. nov., isolated from the gut of sea cucumber (Apostichopus japonicus).</title>
        <authorList>
            <person name="Wang F.-Q."/>
            <person name="Ren L.-H."/>
            <person name="Lin Y.-W."/>
            <person name="Sun G.-H."/>
            <person name="Du Z.-J."/>
            <person name="Zhao J.-X."/>
            <person name="Liu X.-J."/>
            <person name="Liu L.-J."/>
        </authorList>
    </citation>
    <scope>NUCLEOTIDE SEQUENCE [LARGE SCALE GENOMIC DNA]</scope>
    <source>
        <strain evidence="1 2">PLHSC7-2</strain>
    </source>
</reference>
<organism evidence="1 2">
    <name type="scientific">Motilimonas pumila</name>
    <dbReference type="NCBI Taxonomy" id="2303987"/>
    <lineage>
        <taxon>Bacteria</taxon>
        <taxon>Pseudomonadati</taxon>
        <taxon>Pseudomonadota</taxon>
        <taxon>Gammaproteobacteria</taxon>
        <taxon>Alteromonadales</taxon>
        <taxon>Alteromonadales genera incertae sedis</taxon>
        <taxon>Motilimonas</taxon>
    </lineage>
</organism>